<sequence>MTDLYQYEQQTKQQSQTNLPAHTSILTNTNMPSFYPATRHRSFISKHLTDHDDDDDPDSIYKEAFIVQIFQHWKLKTLEHQQALHNPENITTSNDFLQPPPINTSVPVELSTNEITPIEISSSDNKDEVPNVNESLKPNGPTMQKRAIPLVTTQTRRHTAFKKSFSTPADSSNPNLLTPHAKTKSGPTVTITTAKKPTKPAPIFIAPKKSQPPSQPRSYAWLSTEESLQAKRKGTVEKPNLLSVDLNSIPISPAWAPAPPTTPTRFFSQSPGTSFDDDETSGDENNHESLLIRNKRLFKKPTQTKEKHPLSIPSNLIIPTAICVTDPHGHSRVFDFSSDWMDEFANSKRIVENDFLASTSYNSNNIDENSLPCPILPMTSSSSSSSPSPNSLDKYPLHSIGEEEEEDQYEQRNSLEKENQDSIILSKELDRIEAYSRSRQTNVNVEKKDFDQNSTKNRKVQLERRWSDSFVSDDEDHLQSQQSSLIKMASATSIIKPPPAKLSKTKYLLMKLHLAPSPIKDDDSNISATSNLTNPPPRKRTVRRSTDKKRYQTR</sequence>
<feature type="region of interest" description="Disordered" evidence="1">
    <location>
        <begin position="121"/>
        <end position="143"/>
    </location>
</feature>
<feature type="compositionally biased region" description="Basic and acidic residues" evidence="1">
    <location>
        <begin position="409"/>
        <end position="420"/>
    </location>
</feature>
<feature type="compositionally biased region" description="Low complexity" evidence="1">
    <location>
        <begin position="187"/>
        <end position="212"/>
    </location>
</feature>
<feature type="region of interest" description="Disordered" evidence="1">
    <location>
        <begin position="517"/>
        <end position="554"/>
    </location>
</feature>
<dbReference type="EMBL" id="EU637017">
    <property type="protein sequence ID" value="ACD88961.1"/>
    <property type="molecule type" value="Genomic_DNA"/>
</dbReference>
<feature type="compositionally biased region" description="Polar residues" evidence="1">
    <location>
        <begin position="164"/>
        <end position="176"/>
    </location>
</feature>
<feature type="compositionally biased region" description="Low complexity" evidence="1">
    <location>
        <begin position="380"/>
        <end position="391"/>
    </location>
</feature>
<name>B3G3Z0_ADIVA</name>
<protein>
    <submittedName>
        <fullName evidence="2">PKD channel</fullName>
    </submittedName>
</protein>
<feature type="region of interest" description="Disordered" evidence="1">
    <location>
        <begin position="1"/>
        <end position="21"/>
    </location>
</feature>
<reference evidence="2" key="1">
    <citation type="journal article" date="2009" name="Mol. Biol. Evol.">
        <title>Degenerate tetraploidy was established before bdelloid rotifer families diverged.</title>
        <authorList>
            <person name="Hur J.H."/>
            <person name="Van Doninck K."/>
            <person name="Mandigo M.L."/>
            <person name="Meselson M."/>
        </authorList>
    </citation>
    <scope>NUCLEOTIDE SEQUENCE</scope>
</reference>
<feature type="region of interest" description="Disordered" evidence="1">
    <location>
        <begin position="164"/>
        <end position="221"/>
    </location>
</feature>
<feature type="compositionally biased region" description="Low complexity" evidence="1">
    <location>
        <begin position="1"/>
        <end position="17"/>
    </location>
</feature>
<feature type="region of interest" description="Disordered" evidence="1">
    <location>
        <begin position="372"/>
        <end position="396"/>
    </location>
</feature>
<feature type="compositionally biased region" description="Basic and acidic residues" evidence="1">
    <location>
        <begin position="544"/>
        <end position="554"/>
    </location>
</feature>
<evidence type="ECO:0000256" key="1">
    <source>
        <dbReference type="SAM" id="MobiDB-lite"/>
    </source>
</evidence>
<feature type="region of interest" description="Disordered" evidence="1">
    <location>
        <begin position="402"/>
        <end position="421"/>
    </location>
</feature>
<organism evidence="2">
    <name type="scientific">Adineta vaga</name>
    <name type="common">Rotifer</name>
    <name type="synonym">Callidina vaga</name>
    <dbReference type="NCBI Taxonomy" id="104782"/>
    <lineage>
        <taxon>Eukaryota</taxon>
        <taxon>Metazoa</taxon>
        <taxon>Spiralia</taxon>
        <taxon>Gnathifera</taxon>
        <taxon>Rotifera</taxon>
        <taxon>Eurotatoria</taxon>
        <taxon>Bdelloidea</taxon>
        <taxon>Adinetida</taxon>
        <taxon>Adinetidae</taxon>
        <taxon>Adineta</taxon>
    </lineage>
</organism>
<evidence type="ECO:0000313" key="2">
    <source>
        <dbReference type="EMBL" id="ACD88961.1"/>
    </source>
</evidence>
<accession>B3G3Z0</accession>
<proteinExistence type="predicted"/>
<dbReference type="AlphaFoldDB" id="B3G3Z0"/>
<feature type="region of interest" description="Disordered" evidence="1">
    <location>
        <begin position="254"/>
        <end position="287"/>
    </location>
</feature>